<dbReference type="SUPFAM" id="SSF54695">
    <property type="entry name" value="POZ domain"/>
    <property type="match status" value="1"/>
</dbReference>
<evidence type="ECO:0000256" key="1">
    <source>
        <dbReference type="SAM" id="MobiDB-lite"/>
    </source>
</evidence>
<dbReference type="Pfam" id="PF00651">
    <property type="entry name" value="BTB"/>
    <property type="match status" value="1"/>
</dbReference>
<keyword evidence="4" id="KW-1185">Reference proteome</keyword>
<evidence type="ECO:0000313" key="3">
    <source>
        <dbReference type="EMBL" id="PSS08872.1"/>
    </source>
</evidence>
<dbReference type="Proteomes" id="UP000186601">
    <property type="component" value="Unassembled WGS sequence"/>
</dbReference>
<dbReference type="STRING" id="98765.A0A2R6QIP2"/>
<proteinExistence type="predicted"/>
<feature type="region of interest" description="Disordered" evidence="1">
    <location>
        <begin position="15"/>
        <end position="39"/>
    </location>
</feature>
<sequence>MSALPAFADSLTANPNDGVSLPSELPPSPSFITSDESHQVPPHDPEYYFEDELVVFLVEGRLFKVHQYFLTRDSEFFKGLFTCPPPPGEEVEGKVDSKPIHLHGVTQHEFRCLLCFLYESMYKPAIVILDDWIALLSISTRYVFDRIREIAIEEISRQVLDPVKKITLANKYNIPQWLHPAYADLCKRPKAILDNEGEALGLRAVLRIARAREIVREKGYVSSAQRSYFPHDTIYTFNDRGILLVVNDIWPECTVST</sequence>
<reference evidence="3 4" key="1">
    <citation type="submission" date="2018-02" db="EMBL/GenBank/DDBJ databases">
        <title>Genome sequence of the basidiomycete white-rot fungus Phlebia centrifuga.</title>
        <authorList>
            <person name="Granchi Z."/>
            <person name="Peng M."/>
            <person name="de Vries R.P."/>
            <person name="Hilden K."/>
            <person name="Makela M.R."/>
            <person name="Grigoriev I."/>
            <person name="Riley R."/>
        </authorList>
    </citation>
    <scope>NUCLEOTIDE SEQUENCE [LARGE SCALE GENOMIC DNA]</scope>
    <source>
        <strain evidence="3 4">FBCC195</strain>
    </source>
</reference>
<dbReference type="CDD" id="cd18186">
    <property type="entry name" value="BTB_POZ_ZBTB_KLHL-like"/>
    <property type="match status" value="1"/>
</dbReference>
<dbReference type="AlphaFoldDB" id="A0A2R6QIP2"/>
<protein>
    <recommendedName>
        <fullName evidence="2">BTB domain-containing protein</fullName>
    </recommendedName>
</protein>
<dbReference type="InterPro" id="IPR011333">
    <property type="entry name" value="SKP1/BTB/POZ_sf"/>
</dbReference>
<feature type="domain" description="BTB" evidence="2">
    <location>
        <begin position="52"/>
        <end position="118"/>
    </location>
</feature>
<dbReference type="Gene3D" id="3.30.710.10">
    <property type="entry name" value="Potassium Channel Kv1.1, Chain A"/>
    <property type="match status" value="1"/>
</dbReference>
<evidence type="ECO:0000259" key="2">
    <source>
        <dbReference type="PROSITE" id="PS50097"/>
    </source>
</evidence>
<dbReference type="InterPro" id="IPR000210">
    <property type="entry name" value="BTB/POZ_dom"/>
</dbReference>
<evidence type="ECO:0000313" key="4">
    <source>
        <dbReference type="Proteomes" id="UP000186601"/>
    </source>
</evidence>
<organism evidence="3 4">
    <name type="scientific">Hermanssonia centrifuga</name>
    <dbReference type="NCBI Taxonomy" id="98765"/>
    <lineage>
        <taxon>Eukaryota</taxon>
        <taxon>Fungi</taxon>
        <taxon>Dikarya</taxon>
        <taxon>Basidiomycota</taxon>
        <taxon>Agaricomycotina</taxon>
        <taxon>Agaricomycetes</taxon>
        <taxon>Polyporales</taxon>
        <taxon>Meruliaceae</taxon>
        <taxon>Hermanssonia</taxon>
    </lineage>
</organism>
<dbReference type="OrthoDB" id="3223751at2759"/>
<comment type="caution">
    <text evidence="3">The sequence shown here is derived from an EMBL/GenBank/DDBJ whole genome shotgun (WGS) entry which is preliminary data.</text>
</comment>
<gene>
    <name evidence="3" type="ORF">PHLCEN_2v3439</name>
</gene>
<dbReference type="SMART" id="SM00225">
    <property type="entry name" value="BTB"/>
    <property type="match status" value="1"/>
</dbReference>
<accession>A0A2R6QIP2</accession>
<name>A0A2R6QIP2_9APHY</name>
<dbReference type="EMBL" id="MLYV02000340">
    <property type="protein sequence ID" value="PSS08872.1"/>
    <property type="molecule type" value="Genomic_DNA"/>
</dbReference>
<dbReference type="PROSITE" id="PS50097">
    <property type="entry name" value="BTB"/>
    <property type="match status" value="1"/>
</dbReference>